<dbReference type="PANTHER" id="PTHR45086">
    <property type="entry name" value="WD REPEAT-CONTAINING PROTEIN PCN"/>
    <property type="match status" value="1"/>
</dbReference>
<feature type="compositionally biased region" description="Basic and acidic residues" evidence="2">
    <location>
        <begin position="135"/>
        <end position="149"/>
    </location>
</feature>
<feature type="compositionally biased region" description="Acidic residues" evidence="2">
    <location>
        <begin position="150"/>
        <end position="173"/>
    </location>
</feature>
<feature type="region of interest" description="Disordered" evidence="2">
    <location>
        <begin position="125"/>
        <end position="174"/>
    </location>
</feature>
<dbReference type="EMBL" id="CAMAPF010000480">
    <property type="protein sequence ID" value="CAH9117643.1"/>
    <property type="molecule type" value="Genomic_DNA"/>
</dbReference>
<feature type="repeat" description="WD" evidence="1">
    <location>
        <begin position="304"/>
        <end position="339"/>
    </location>
</feature>
<keyword evidence="5" id="KW-1185">Reference proteome</keyword>
<evidence type="ECO:0000313" key="3">
    <source>
        <dbReference type="EMBL" id="CAH9117643.1"/>
    </source>
</evidence>
<dbReference type="EMBL" id="CAMAPF010001286">
    <property type="protein sequence ID" value="CAH9148874.1"/>
    <property type="molecule type" value="Genomic_DNA"/>
</dbReference>
<dbReference type="InterPro" id="IPR036322">
    <property type="entry name" value="WD40_repeat_dom_sf"/>
</dbReference>
<dbReference type="GO" id="GO:0010073">
    <property type="term" value="P:meristem maintenance"/>
    <property type="evidence" value="ECO:0007669"/>
    <property type="project" value="InterPro"/>
</dbReference>
<dbReference type="Gene3D" id="2.130.10.10">
    <property type="entry name" value="YVTN repeat-like/Quinoprotein amine dehydrogenase"/>
    <property type="match status" value="4"/>
</dbReference>
<gene>
    <name evidence="3" type="ORF">CEPIT_LOCUS21960</name>
    <name evidence="4" type="ORF">CEPIT_LOCUS44844</name>
</gene>
<feature type="repeat" description="WD" evidence="1">
    <location>
        <begin position="222"/>
        <end position="254"/>
    </location>
</feature>
<proteinExistence type="predicted"/>
<protein>
    <submittedName>
        <fullName evidence="3">Uncharacterized protein</fullName>
    </submittedName>
</protein>
<dbReference type="GO" id="GO:0035266">
    <property type="term" value="P:meristem growth"/>
    <property type="evidence" value="ECO:0007669"/>
    <property type="project" value="InterPro"/>
</dbReference>
<dbReference type="Proteomes" id="UP001152523">
    <property type="component" value="Unassembled WGS sequence"/>
</dbReference>
<name>A0AAV0E5H4_9ASTE</name>
<evidence type="ECO:0000313" key="4">
    <source>
        <dbReference type="EMBL" id="CAH9148874.1"/>
    </source>
</evidence>
<reference evidence="3" key="1">
    <citation type="submission" date="2022-07" db="EMBL/GenBank/DDBJ databases">
        <authorList>
            <person name="Macas J."/>
            <person name="Novak P."/>
            <person name="Neumann P."/>
        </authorList>
    </citation>
    <scope>NUCLEOTIDE SEQUENCE</scope>
</reference>
<comment type="caution">
    <text evidence="3">The sequence shown here is derived from an EMBL/GenBank/DDBJ whole genome shotgun (WGS) entry which is preliminary data.</text>
</comment>
<keyword evidence="1" id="KW-0853">WD repeat</keyword>
<dbReference type="Pfam" id="PF00400">
    <property type="entry name" value="WD40"/>
    <property type="match status" value="2"/>
</dbReference>
<evidence type="ECO:0000256" key="2">
    <source>
        <dbReference type="SAM" id="MobiDB-lite"/>
    </source>
</evidence>
<sequence length="837" mass="92413">MGRILMPELYRASSVEWNPSPVVALATSDDNFQVAAAREDGSLEIWLVSPGSVGWHCQLRIHGNPNSRISSLVWCRPGSRGLPSGRLFSSSIDGSVSEWDLFDLRQKVVVDSIGVSIWQMAAQPRITQQPTHSTDSLHYENGHTGHTDNGDLDSESSDSGSDVDDGDDDDDDSVEHYEDRVNEHSHIALACDDGCVRIYSVSSLDDVAHKKSLPRISGRTLSVTWSTEGNRIFSGSSDGLIRCWDAKFGHEIYRITVGLGGLGNGTELCIWSLLALRCGTLVSGDSNGSVQFWDTQHGTLLQAHSYHKGDVNALAVSPSHTRVFSAGSDGQVILYKLSTDGIESDEVNVSPVVMKNWVYVGYVRAHTHDVRALTIAVPICREDTSYEDKVKRLRVEKKPLEFSYHKWAHIGVPMLVSGGDDTKLFAYSAKEFTKFSPHDICPAPQRPSVQLVTNTIFNSTSLLLIQASYWIDIFSVGARNCVSTNCTSNLSGGGAKTDLVARIKCKASRKITCSTISPSGEFLAYSDHVKPSLLELNRTGSGKVSWNVNKRQLPLELPFAHSMVFSPDSSQLMIAGCDRRIYVVDFGNMKVVHVFTPCSKDYDEELPPTEPPITRMFTSNDGQWLAAVSCFGDIYIFNLEIQRQHWFISRLDGSSVTAGGFTPRNSNVLILSTSSNQVYAFDVEAKQLGEWSMKHTFSLPRSYQEFPGEVIGLSFPPSANSSTVIVYSPRAMCVIDFGMPVEVDDTSKLTNSQEMLLRKIQNGTPLNGKLKRKKSKGMPELESQCYGRNNFIFSAFKDPVLFLGHLSKSSVLVIDKPWIQVVKSLDSTPIHRHIFGT</sequence>
<dbReference type="InterPro" id="IPR044622">
    <property type="entry name" value="PCN"/>
</dbReference>
<dbReference type="SMART" id="SM00320">
    <property type="entry name" value="WD40"/>
    <property type="match status" value="7"/>
</dbReference>
<dbReference type="InterPro" id="IPR001680">
    <property type="entry name" value="WD40_rpt"/>
</dbReference>
<evidence type="ECO:0000256" key="1">
    <source>
        <dbReference type="PROSITE-ProRule" id="PRU00221"/>
    </source>
</evidence>
<dbReference type="SUPFAM" id="SSF50978">
    <property type="entry name" value="WD40 repeat-like"/>
    <property type="match status" value="2"/>
</dbReference>
<feature type="compositionally biased region" description="Polar residues" evidence="2">
    <location>
        <begin position="125"/>
        <end position="134"/>
    </location>
</feature>
<organism evidence="3 5">
    <name type="scientific">Cuscuta epithymum</name>
    <dbReference type="NCBI Taxonomy" id="186058"/>
    <lineage>
        <taxon>Eukaryota</taxon>
        <taxon>Viridiplantae</taxon>
        <taxon>Streptophyta</taxon>
        <taxon>Embryophyta</taxon>
        <taxon>Tracheophyta</taxon>
        <taxon>Spermatophyta</taxon>
        <taxon>Magnoliopsida</taxon>
        <taxon>eudicotyledons</taxon>
        <taxon>Gunneridae</taxon>
        <taxon>Pentapetalae</taxon>
        <taxon>asterids</taxon>
        <taxon>lamiids</taxon>
        <taxon>Solanales</taxon>
        <taxon>Convolvulaceae</taxon>
        <taxon>Cuscuteae</taxon>
        <taxon>Cuscuta</taxon>
        <taxon>Cuscuta subgen. Cuscuta</taxon>
    </lineage>
</organism>
<dbReference type="PROSITE" id="PS50082">
    <property type="entry name" value="WD_REPEATS_2"/>
    <property type="match status" value="2"/>
</dbReference>
<dbReference type="AlphaFoldDB" id="A0AAV0E5H4"/>
<accession>A0AAV0E5H4</accession>
<dbReference type="InterPro" id="IPR015943">
    <property type="entry name" value="WD40/YVTN_repeat-like_dom_sf"/>
</dbReference>
<evidence type="ECO:0000313" key="5">
    <source>
        <dbReference type="Proteomes" id="UP001152523"/>
    </source>
</evidence>
<dbReference type="PANTHER" id="PTHR45086:SF1">
    <property type="entry name" value="WD REPEAT-CONTAINING PROTEIN PCN"/>
    <property type="match status" value="1"/>
</dbReference>